<keyword evidence="2" id="KW-0808">Transferase</keyword>
<dbReference type="OrthoDB" id="152799at2"/>
<dbReference type="Proteomes" id="UP000286997">
    <property type="component" value="Unassembled WGS sequence"/>
</dbReference>
<dbReference type="CDD" id="cd06551">
    <property type="entry name" value="LPLAT"/>
    <property type="match status" value="1"/>
</dbReference>
<evidence type="ECO:0000313" key="3">
    <source>
        <dbReference type="Proteomes" id="UP000286997"/>
    </source>
</evidence>
<name>A0A437PI39_9HYPH</name>
<dbReference type="SMART" id="SM00563">
    <property type="entry name" value="PlsC"/>
    <property type="match status" value="1"/>
</dbReference>
<keyword evidence="3" id="KW-1185">Reference proteome</keyword>
<dbReference type="GO" id="GO:0016746">
    <property type="term" value="F:acyltransferase activity"/>
    <property type="evidence" value="ECO:0007669"/>
    <property type="project" value="UniProtKB-KW"/>
</dbReference>
<gene>
    <name evidence="2" type="ORF">EOE48_00860</name>
</gene>
<evidence type="ECO:0000259" key="1">
    <source>
        <dbReference type="SMART" id="SM00563"/>
    </source>
</evidence>
<feature type="domain" description="Phospholipid/glycerol acyltransferase" evidence="1">
    <location>
        <begin position="31"/>
        <end position="149"/>
    </location>
</feature>
<organism evidence="2 3">
    <name type="scientific">Methylobacterium oryzihabitans</name>
    <dbReference type="NCBI Taxonomy" id="2499852"/>
    <lineage>
        <taxon>Bacteria</taxon>
        <taxon>Pseudomonadati</taxon>
        <taxon>Pseudomonadota</taxon>
        <taxon>Alphaproteobacteria</taxon>
        <taxon>Hyphomicrobiales</taxon>
        <taxon>Methylobacteriaceae</taxon>
        <taxon>Methylobacterium</taxon>
    </lineage>
</organism>
<proteinExistence type="predicted"/>
<protein>
    <submittedName>
        <fullName evidence="2">Glycerol acyltransferase</fullName>
    </submittedName>
</protein>
<dbReference type="InterPro" id="IPR002123">
    <property type="entry name" value="Plipid/glycerol_acylTrfase"/>
</dbReference>
<dbReference type="EMBL" id="SACP01000001">
    <property type="protein sequence ID" value="RVU21949.1"/>
    <property type="molecule type" value="Genomic_DNA"/>
</dbReference>
<comment type="caution">
    <text evidence="2">The sequence shown here is derived from an EMBL/GenBank/DDBJ whole genome shotgun (WGS) entry which is preliminary data.</text>
</comment>
<reference evidence="2 3" key="1">
    <citation type="submission" date="2019-01" db="EMBL/GenBank/DDBJ databases">
        <authorList>
            <person name="Chen W.-M."/>
        </authorList>
    </citation>
    <scope>NUCLEOTIDE SEQUENCE [LARGE SCALE GENOMIC DNA]</scope>
    <source>
        <strain evidence="2 3">TER-1</strain>
    </source>
</reference>
<dbReference type="RefSeq" id="WP_127727190.1">
    <property type="nucleotide sequence ID" value="NZ_SACP01000001.1"/>
</dbReference>
<dbReference type="AlphaFoldDB" id="A0A437PI39"/>
<sequence length="244" mass="26927">MAAYFRRYLRRHLNAVRVSAWGAAPALPGPLVVYSNHPAWWDAALIIALADRYYPNLESYAPFDAVMLERYGVFARMGAFGVDLDSPRGGADFLRASKTILGPGRMMWITAQGRFSDVRERPLGLRPGVARLVELAPDATFVPLALEYAFWEERGAEACAAFGTPVPGRDLLALPRPDRLARLEADLTATLDRLSGDVRSRDPARFGLLLDGRRGVGGIYDGWRRLAARLHGQRFEPGHRGGAP</sequence>
<accession>A0A437PI39</accession>
<evidence type="ECO:0000313" key="2">
    <source>
        <dbReference type="EMBL" id="RVU21949.1"/>
    </source>
</evidence>
<keyword evidence="2" id="KW-0012">Acyltransferase</keyword>